<keyword evidence="2" id="KW-0812">Transmembrane</keyword>
<evidence type="ECO:0000256" key="2">
    <source>
        <dbReference type="SAM" id="Phobius"/>
    </source>
</evidence>
<dbReference type="RefSeq" id="WP_254569015.1">
    <property type="nucleotide sequence ID" value="NZ_CP098502.1"/>
</dbReference>
<feature type="transmembrane region" description="Helical" evidence="2">
    <location>
        <begin position="42"/>
        <end position="62"/>
    </location>
</feature>
<keyword evidence="2" id="KW-1133">Transmembrane helix</keyword>
<evidence type="ECO:0000256" key="1">
    <source>
        <dbReference type="SAM" id="MobiDB-lite"/>
    </source>
</evidence>
<evidence type="ECO:0000313" key="3">
    <source>
        <dbReference type="EMBL" id="UTI62277.1"/>
    </source>
</evidence>
<keyword evidence="4" id="KW-1185">Reference proteome</keyword>
<feature type="compositionally biased region" description="Low complexity" evidence="1">
    <location>
        <begin position="123"/>
        <end position="151"/>
    </location>
</feature>
<accession>A0ABY5DN91</accession>
<proteinExistence type="predicted"/>
<name>A0ABY5DN91_9ACTN</name>
<dbReference type="Proteomes" id="UP001056035">
    <property type="component" value="Chromosome"/>
</dbReference>
<keyword evidence="2" id="KW-0472">Membrane</keyword>
<dbReference type="EMBL" id="CP098502">
    <property type="protein sequence ID" value="UTI62277.1"/>
    <property type="molecule type" value="Genomic_DNA"/>
</dbReference>
<evidence type="ECO:0000313" key="4">
    <source>
        <dbReference type="Proteomes" id="UP001056035"/>
    </source>
</evidence>
<organism evidence="3 4">
    <name type="scientific">Paraconexibacter antarcticus</name>
    <dbReference type="NCBI Taxonomy" id="2949664"/>
    <lineage>
        <taxon>Bacteria</taxon>
        <taxon>Bacillati</taxon>
        <taxon>Actinomycetota</taxon>
        <taxon>Thermoleophilia</taxon>
        <taxon>Solirubrobacterales</taxon>
        <taxon>Paraconexibacteraceae</taxon>
        <taxon>Paraconexibacter</taxon>
    </lineage>
</organism>
<reference evidence="3 4" key="1">
    <citation type="submission" date="2022-06" db="EMBL/GenBank/DDBJ databases">
        <title>Paraconexibacter antarcticus.</title>
        <authorList>
            <person name="Kim C.S."/>
        </authorList>
    </citation>
    <scope>NUCLEOTIDE SEQUENCE [LARGE SCALE GENOMIC DNA]</scope>
    <source>
        <strain evidence="3 4">02-257</strain>
    </source>
</reference>
<feature type="region of interest" description="Disordered" evidence="1">
    <location>
        <begin position="123"/>
        <end position="153"/>
    </location>
</feature>
<gene>
    <name evidence="3" type="ORF">NBH00_12965</name>
</gene>
<protein>
    <submittedName>
        <fullName evidence="3">Uncharacterized protein</fullName>
    </submittedName>
</protein>
<sequence>MTLRAGTECDGSALSLARGEAYGQRGRVYVQGEFAVRRKVQFFAVMAVVAAATVGGALVGIATGHSNSCHSDHSCPSDDHSYVWSGLSCTSDPAQRLPEDQTPIDYGGVHYYCHTVTDQGMTPTGTGTTSTTTATTPHTTTTHTTGSTPVGSTGGGVCGLAGGRATISDLGDAGARQVSRTVSSTTVSHLHELRAPAGLGAARTAAERRRYHVLGRITQARLSTDGTWTLTLSDPGDQATATAAFPAPGCLARAPNALRVAAARARRAVLQGCGLRRRRGTVHLRGQADITGIGYFRDRTSHLTLHPAVAFAGLNCRRR</sequence>